<keyword evidence="3" id="KW-1185">Reference proteome</keyword>
<dbReference type="Gene3D" id="2.170.270.10">
    <property type="entry name" value="SET domain"/>
    <property type="match status" value="1"/>
</dbReference>
<reference evidence="2 3" key="1">
    <citation type="submission" date="2015-03" db="EMBL/GenBank/DDBJ databases">
        <title>Genomics and transcriptomics of the oil-accumulating basidiomycete yeast T. oleaginosus allow insights into substrate utilization and the diverse evolutionary trajectories of mating systems in fungi.</title>
        <authorList>
            <consortium name="DOE Joint Genome Institute"/>
            <person name="Kourist R."/>
            <person name="Kracht O."/>
            <person name="Bracharz F."/>
            <person name="Lipzen A."/>
            <person name="Nolan M."/>
            <person name="Ohm R."/>
            <person name="Grigoriev I."/>
            <person name="Sun S."/>
            <person name="Heitman J."/>
            <person name="Bruck T."/>
            <person name="Nowrousian M."/>
        </authorList>
    </citation>
    <scope>NUCLEOTIDE SEQUENCE [LARGE SCALE GENOMIC DNA]</scope>
    <source>
        <strain evidence="2 3">IBC0246</strain>
    </source>
</reference>
<gene>
    <name evidence="2" type="ORF">CC85DRAFT_246706</name>
</gene>
<dbReference type="SUPFAM" id="SSF82199">
    <property type="entry name" value="SET domain"/>
    <property type="match status" value="1"/>
</dbReference>
<dbReference type="AlphaFoldDB" id="A0A0J0XLL7"/>
<protein>
    <recommendedName>
        <fullName evidence="4">SET domain-containing protein</fullName>
    </recommendedName>
</protein>
<evidence type="ECO:0000313" key="2">
    <source>
        <dbReference type="EMBL" id="KLT41982.1"/>
    </source>
</evidence>
<proteinExistence type="predicted"/>
<dbReference type="EMBL" id="KQ087210">
    <property type="protein sequence ID" value="KLT41982.1"/>
    <property type="molecule type" value="Genomic_DNA"/>
</dbReference>
<name>A0A0J0XLL7_9TREE</name>
<evidence type="ECO:0008006" key="4">
    <source>
        <dbReference type="Google" id="ProtNLM"/>
    </source>
</evidence>
<organism evidence="2 3">
    <name type="scientific">Cutaneotrichosporon oleaginosum</name>
    <dbReference type="NCBI Taxonomy" id="879819"/>
    <lineage>
        <taxon>Eukaryota</taxon>
        <taxon>Fungi</taxon>
        <taxon>Dikarya</taxon>
        <taxon>Basidiomycota</taxon>
        <taxon>Agaricomycotina</taxon>
        <taxon>Tremellomycetes</taxon>
        <taxon>Trichosporonales</taxon>
        <taxon>Trichosporonaceae</taxon>
        <taxon>Cutaneotrichosporon</taxon>
    </lineage>
</organism>
<evidence type="ECO:0000256" key="1">
    <source>
        <dbReference type="SAM" id="MobiDB-lite"/>
    </source>
</evidence>
<dbReference type="STRING" id="879819.A0A0J0XLL7"/>
<dbReference type="RefSeq" id="XP_018278473.1">
    <property type="nucleotide sequence ID" value="XM_018420386.1"/>
</dbReference>
<sequence>MPVPVASVKDQLPAAAPKSWPKPMSAEGYSPSNPGAFHVVFAPSADGSESFSSKLVADRAFAPGERLALLDNKSLAPVKAYSSVQFGNGPHDHLELNSDLLFMNHSCDPSAEMYLYAGAPERWEVLAGPRGLAEGQDITFFYPSTEWDMAQGFDCSCGAKVSTQQHTCLGRVYGAAHLTLEELEARGLVNEHIRAAKAEQAAAARAKGAANAVKTNGVANGVANGVH</sequence>
<evidence type="ECO:0000313" key="3">
    <source>
        <dbReference type="Proteomes" id="UP000053611"/>
    </source>
</evidence>
<dbReference type="PANTHER" id="PTHR12350:SF19">
    <property type="entry name" value="SET DOMAIN-CONTAINING PROTEIN"/>
    <property type="match status" value="1"/>
</dbReference>
<dbReference type="InterPro" id="IPR053201">
    <property type="entry name" value="Flavunoidine_N-MTase"/>
</dbReference>
<dbReference type="InterPro" id="IPR046341">
    <property type="entry name" value="SET_dom_sf"/>
</dbReference>
<accession>A0A0J0XLL7</accession>
<dbReference type="OrthoDB" id="5984008at2759"/>
<feature type="region of interest" description="Disordered" evidence="1">
    <location>
        <begin position="1"/>
        <end position="27"/>
    </location>
</feature>
<dbReference type="PANTHER" id="PTHR12350">
    <property type="entry name" value="HISTONE-LYSINE N-METHYLTRANSFERASE-RELATED"/>
    <property type="match status" value="1"/>
</dbReference>
<dbReference type="GeneID" id="28980989"/>
<dbReference type="Proteomes" id="UP000053611">
    <property type="component" value="Unassembled WGS sequence"/>
</dbReference>